<dbReference type="GO" id="GO:0000981">
    <property type="term" value="F:DNA-binding transcription factor activity, RNA polymerase II-specific"/>
    <property type="evidence" value="ECO:0007669"/>
    <property type="project" value="TreeGrafter"/>
</dbReference>
<dbReference type="Gene3D" id="3.30.160.60">
    <property type="entry name" value="Classic Zinc Finger"/>
    <property type="match status" value="3"/>
</dbReference>
<name>A0A7R8ZMB3_9CRUS</name>
<proteinExistence type="predicted"/>
<dbReference type="PROSITE" id="PS50157">
    <property type="entry name" value="ZINC_FINGER_C2H2_2"/>
    <property type="match status" value="3"/>
</dbReference>
<gene>
    <name evidence="8" type="ORF">CTOB1V02_LOCUS3286</name>
</gene>
<dbReference type="PANTHER" id="PTHR24394">
    <property type="entry name" value="ZINC FINGER PROTEIN"/>
    <property type="match status" value="1"/>
</dbReference>
<comment type="subcellular location">
    <subcellularLocation>
        <location evidence="1">Nucleus</location>
    </subcellularLocation>
</comment>
<keyword evidence="4" id="KW-0863">Zinc-finger</keyword>
<dbReference type="PANTHER" id="PTHR24394:SF29">
    <property type="entry name" value="MYONEURIN"/>
    <property type="match status" value="1"/>
</dbReference>
<dbReference type="SUPFAM" id="SSF57667">
    <property type="entry name" value="beta-beta-alpha zinc fingers"/>
    <property type="match status" value="3"/>
</dbReference>
<keyword evidence="2" id="KW-0479">Metal-binding</keyword>
<keyword evidence="3" id="KW-0677">Repeat</keyword>
<organism evidence="8">
    <name type="scientific">Cyprideis torosa</name>
    <dbReference type="NCBI Taxonomy" id="163714"/>
    <lineage>
        <taxon>Eukaryota</taxon>
        <taxon>Metazoa</taxon>
        <taxon>Ecdysozoa</taxon>
        <taxon>Arthropoda</taxon>
        <taxon>Crustacea</taxon>
        <taxon>Oligostraca</taxon>
        <taxon>Ostracoda</taxon>
        <taxon>Podocopa</taxon>
        <taxon>Podocopida</taxon>
        <taxon>Cytherocopina</taxon>
        <taxon>Cytheroidea</taxon>
        <taxon>Cytherideidae</taxon>
        <taxon>Cyprideis</taxon>
    </lineage>
</organism>
<evidence type="ECO:0000256" key="3">
    <source>
        <dbReference type="ARBA" id="ARBA00022737"/>
    </source>
</evidence>
<dbReference type="GO" id="GO:0005634">
    <property type="term" value="C:nucleus"/>
    <property type="evidence" value="ECO:0007669"/>
    <property type="project" value="UniProtKB-SubCell"/>
</dbReference>
<dbReference type="SMART" id="SM00355">
    <property type="entry name" value="ZnF_C2H2"/>
    <property type="match status" value="5"/>
</dbReference>
<dbReference type="GO" id="GO:0008270">
    <property type="term" value="F:zinc ion binding"/>
    <property type="evidence" value="ECO:0007669"/>
    <property type="project" value="UniProtKB-KW"/>
</dbReference>
<feature type="compositionally biased region" description="Basic and acidic residues" evidence="7">
    <location>
        <begin position="166"/>
        <end position="176"/>
    </location>
</feature>
<dbReference type="OrthoDB" id="6343205at2759"/>
<dbReference type="InterPro" id="IPR013087">
    <property type="entry name" value="Znf_C2H2_type"/>
</dbReference>
<dbReference type="InterPro" id="IPR036236">
    <property type="entry name" value="Znf_C2H2_sf"/>
</dbReference>
<evidence type="ECO:0000256" key="4">
    <source>
        <dbReference type="ARBA" id="ARBA00022771"/>
    </source>
</evidence>
<dbReference type="FunFam" id="3.30.160.60:FF:000446">
    <property type="entry name" value="Zinc finger protein"/>
    <property type="match status" value="1"/>
</dbReference>
<reference evidence="8" key="1">
    <citation type="submission" date="2020-11" db="EMBL/GenBank/DDBJ databases">
        <authorList>
            <person name="Tran Van P."/>
        </authorList>
    </citation>
    <scope>NUCLEOTIDE SEQUENCE</scope>
</reference>
<sequence>MVQKQQVCCIAGKQARSTAFIDTGILGEGRRHTVSDPSKKDPDRPPFGPFALLYTSHHIASMEAHRADDGSVEDRVVGIVRLVSVGLKQALLQVSPNILQRLWAFDPDQQKHIVSEIIITVIAQLTERVCVTDDVKIKLADEDIEESDVTAEENLTECLEEKGECQEEQESHRQPSEDGQVPNDCVKKSKRNVDSSMRCRQCEVCGAVVQDLSRHLRTHGDRKRVTCEICRKSFKGSALLSQHRRIMHQPKSYVCHLCGYRCGNKSKLDIHMRYELDIKPYVCDLCGRRFVSGTKMRQHSRVHTGEKPHQCHICGLRISRKKYLVDHLKTQHKIDAIANPELIPA</sequence>
<accession>A0A7R8ZMB3</accession>
<feature type="region of interest" description="Disordered" evidence="7">
    <location>
        <begin position="166"/>
        <end position="185"/>
    </location>
</feature>
<evidence type="ECO:0000256" key="6">
    <source>
        <dbReference type="ARBA" id="ARBA00023242"/>
    </source>
</evidence>
<evidence type="ECO:0000256" key="1">
    <source>
        <dbReference type="ARBA" id="ARBA00004123"/>
    </source>
</evidence>
<evidence type="ECO:0000256" key="5">
    <source>
        <dbReference type="ARBA" id="ARBA00022833"/>
    </source>
</evidence>
<evidence type="ECO:0000256" key="2">
    <source>
        <dbReference type="ARBA" id="ARBA00022723"/>
    </source>
</evidence>
<dbReference type="EMBL" id="OB660555">
    <property type="protein sequence ID" value="CAD7225341.1"/>
    <property type="molecule type" value="Genomic_DNA"/>
</dbReference>
<dbReference type="Pfam" id="PF00096">
    <property type="entry name" value="zf-C2H2"/>
    <property type="match status" value="2"/>
</dbReference>
<evidence type="ECO:0000313" key="8">
    <source>
        <dbReference type="EMBL" id="CAD7225341.1"/>
    </source>
</evidence>
<dbReference type="PROSITE" id="PS00028">
    <property type="entry name" value="ZINC_FINGER_C2H2_1"/>
    <property type="match status" value="3"/>
</dbReference>
<keyword evidence="6" id="KW-0539">Nucleus</keyword>
<keyword evidence="5" id="KW-0862">Zinc</keyword>
<dbReference type="FunFam" id="3.30.160.60:FF:001498">
    <property type="entry name" value="Zinc finger protein 404"/>
    <property type="match status" value="1"/>
</dbReference>
<dbReference type="AlphaFoldDB" id="A0A7R8ZMB3"/>
<feature type="non-terminal residue" evidence="8">
    <location>
        <position position="1"/>
    </location>
</feature>
<evidence type="ECO:0000256" key="7">
    <source>
        <dbReference type="SAM" id="MobiDB-lite"/>
    </source>
</evidence>
<protein>
    <submittedName>
        <fullName evidence="8">Uncharacterized protein</fullName>
    </submittedName>
</protein>